<feature type="region of interest" description="Disordered" evidence="12">
    <location>
        <begin position="644"/>
        <end position="698"/>
    </location>
</feature>
<reference evidence="13" key="2">
    <citation type="journal article" date="2023" name="BMC Genomics">
        <title>Pest status, molecular evolution, and epigenetic factors derived from the genome assembly of Frankliniella fusca, a thysanopteran phytovirus vector.</title>
        <authorList>
            <person name="Catto M.A."/>
            <person name="Labadie P.E."/>
            <person name="Jacobson A.L."/>
            <person name="Kennedy G.G."/>
            <person name="Srinivasan R."/>
            <person name="Hunt B.G."/>
        </authorList>
    </citation>
    <scope>NUCLEOTIDE SEQUENCE</scope>
    <source>
        <strain evidence="13">PL_HMW_Pooled</strain>
    </source>
</reference>
<dbReference type="Pfam" id="PF22330">
    <property type="entry name" value="Rib_mS39_PPR"/>
    <property type="match status" value="1"/>
</dbReference>
<reference evidence="13" key="1">
    <citation type="submission" date="2021-07" db="EMBL/GenBank/DDBJ databases">
        <authorList>
            <person name="Catto M.A."/>
            <person name="Jacobson A."/>
            <person name="Kennedy G."/>
            <person name="Labadie P."/>
            <person name="Hunt B.G."/>
            <person name="Srinivasan R."/>
        </authorList>
    </citation>
    <scope>NUCLEOTIDE SEQUENCE</scope>
    <source>
        <strain evidence="13">PL_HMW_Pooled</strain>
        <tissue evidence="13">Head</tissue>
    </source>
</reference>
<dbReference type="InterPro" id="IPR002885">
    <property type="entry name" value="PPR_rpt"/>
</dbReference>
<dbReference type="InterPro" id="IPR055063">
    <property type="entry name" value="Rib_mS39_PPR"/>
</dbReference>
<evidence type="ECO:0000256" key="4">
    <source>
        <dbReference type="ARBA" id="ARBA00022737"/>
    </source>
</evidence>
<evidence type="ECO:0000256" key="5">
    <source>
        <dbReference type="ARBA" id="ARBA00022845"/>
    </source>
</evidence>
<feature type="compositionally biased region" description="Acidic residues" evidence="12">
    <location>
        <begin position="658"/>
        <end position="676"/>
    </location>
</feature>
<keyword evidence="6" id="KW-0694">RNA-binding</keyword>
<dbReference type="GO" id="GO:0032543">
    <property type="term" value="P:mitochondrial translation"/>
    <property type="evidence" value="ECO:0007669"/>
    <property type="project" value="InterPro"/>
</dbReference>
<keyword evidence="4" id="KW-0677">Repeat</keyword>
<organism evidence="13 14">
    <name type="scientific">Frankliniella fusca</name>
    <dbReference type="NCBI Taxonomy" id="407009"/>
    <lineage>
        <taxon>Eukaryota</taxon>
        <taxon>Metazoa</taxon>
        <taxon>Ecdysozoa</taxon>
        <taxon>Arthropoda</taxon>
        <taxon>Hexapoda</taxon>
        <taxon>Insecta</taxon>
        <taxon>Pterygota</taxon>
        <taxon>Neoptera</taxon>
        <taxon>Paraneoptera</taxon>
        <taxon>Thysanoptera</taxon>
        <taxon>Terebrantia</taxon>
        <taxon>Thripoidea</taxon>
        <taxon>Thripidae</taxon>
        <taxon>Frankliniella</taxon>
    </lineage>
</organism>
<dbReference type="AlphaFoldDB" id="A0AAE1LJF0"/>
<protein>
    <recommendedName>
        <fullName evidence="11">Small ribosomal subunit protein mS39</fullName>
    </recommendedName>
</protein>
<keyword evidence="5" id="KW-0810">Translation regulation</keyword>
<dbReference type="InterPro" id="IPR011990">
    <property type="entry name" value="TPR-like_helical_dom_sf"/>
</dbReference>
<name>A0AAE1LJF0_9NEOP</name>
<evidence type="ECO:0000256" key="2">
    <source>
        <dbReference type="ARBA" id="ARBA00008551"/>
    </source>
</evidence>
<sequence>MNSINALGKAYRISNTQFSHLCWLKYFSSAATSSSTGSNIKIPNRIPRGPTDILKALEKTVSYDFTGPSYKFFDDPLLAPYQDRQARMYSLAKSSGRKAARWIRNEHPELFTQVISDPPVMSYMPAPPITPETVSEDLLFQNICDGKVSESIKIFELMQENKLDVAQDIQLSLLELLCFYNCEDRVPMENEAERYFAQKAYKDTTINTWKDHPLIKTLFESLKHLGSAPYSALICGLYENGAKPEGDKLVEEAKEKNITLDVNAYNAMLVRTISIYEKHDLKRNKLLDILREMNSKGVKPNIGTLNATMNALSRLGFSNKYAFSIQLMAEFNKQGVKPSIGTYGLMIRGLVGRSSPDSNLPVFLSSILNSLKGQSLEAREVSDLLFFEWAMKACAQCDSLPCAIDCLELFLHSKNRMLLNGLKTKNFYNNFFQVLSVKADFETLVRYYRLLCPHSHTAGPDLYTTLFDACDLNAAIREVPEFWKHYLGTGNLHEETILKMLEVAVNVSALPDPAAIETRPVLGELAANFLMYKIDTESQRVFEKVPLSTEMINFLLVLLARGAHWNGVQTCLKHMFEKDMWPEKNVITQLLDSCYAHDQPAMAVWVIKYCHANFGPKLEMQKLSAKVLNSEFLSENLKDEVKEVFDSDSGSSSSDGSSESDSDSGSDSDDSSESEDISVPKKPKQAVPKPDITKVTLK</sequence>
<dbReference type="InterPro" id="IPR037387">
    <property type="entry name" value="PTCD3"/>
</dbReference>
<evidence type="ECO:0000256" key="6">
    <source>
        <dbReference type="ARBA" id="ARBA00022884"/>
    </source>
</evidence>
<comment type="caution">
    <text evidence="13">The sequence shown here is derived from an EMBL/GenBank/DDBJ whole genome shotgun (WGS) entry which is preliminary data.</text>
</comment>
<evidence type="ECO:0000256" key="1">
    <source>
        <dbReference type="ARBA" id="ARBA00004173"/>
    </source>
</evidence>
<keyword evidence="9" id="KW-0496">Mitochondrion</keyword>
<dbReference type="Pfam" id="PF13812">
    <property type="entry name" value="PPR_3"/>
    <property type="match status" value="1"/>
</dbReference>
<feature type="compositionally biased region" description="Low complexity" evidence="12">
    <location>
        <begin position="647"/>
        <end position="657"/>
    </location>
</feature>
<comment type="subcellular location">
    <subcellularLocation>
        <location evidence="1">Mitochondrion</location>
    </subcellularLocation>
</comment>
<accession>A0AAE1LJF0</accession>
<comment type="similarity">
    <text evidence="2">Belongs to the mitochondrion-specific ribosomal protein mS39 family.</text>
</comment>
<evidence type="ECO:0000256" key="3">
    <source>
        <dbReference type="ARBA" id="ARBA00022730"/>
    </source>
</evidence>
<keyword evidence="8" id="KW-0689">Ribosomal protein</keyword>
<evidence type="ECO:0000256" key="8">
    <source>
        <dbReference type="ARBA" id="ARBA00022980"/>
    </source>
</evidence>
<dbReference type="GO" id="GO:0005739">
    <property type="term" value="C:mitochondrion"/>
    <property type="evidence" value="ECO:0007669"/>
    <property type="project" value="UniProtKB-SubCell"/>
</dbReference>
<dbReference type="Gene3D" id="1.25.40.10">
    <property type="entry name" value="Tetratricopeptide repeat domain"/>
    <property type="match status" value="1"/>
</dbReference>
<dbReference type="GO" id="GO:0006417">
    <property type="term" value="P:regulation of translation"/>
    <property type="evidence" value="ECO:0007669"/>
    <property type="project" value="UniProtKB-KW"/>
</dbReference>
<evidence type="ECO:0000256" key="11">
    <source>
        <dbReference type="ARBA" id="ARBA00035134"/>
    </source>
</evidence>
<gene>
    <name evidence="13" type="ORF">KUF71_011109</name>
</gene>
<dbReference type="Proteomes" id="UP001219518">
    <property type="component" value="Unassembled WGS sequence"/>
</dbReference>
<dbReference type="PANTHER" id="PTHR16276">
    <property type="entry name" value="PENTATRICOPEPTIDE REPEAT DOMAIN-CONTAINING PROTEIN 3"/>
    <property type="match status" value="1"/>
</dbReference>
<evidence type="ECO:0000313" key="14">
    <source>
        <dbReference type="Proteomes" id="UP001219518"/>
    </source>
</evidence>
<evidence type="ECO:0000256" key="12">
    <source>
        <dbReference type="SAM" id="MobiDB-lite"/>
    </source>
</evidence>
<keyword evidence="10" id="KW-0687">Ribonucleoprotein</keyword>
<keyword evidence="3" id="KW-0699">rRNA-binding</keyword>
<keyword evidence="7" id="KW-0809">Transit peptide</keyword>
<evidence type="ECO:0000256" key="10">
    <source>
        <dbReference type="ARBA" id="ARBA00023274"/>
    </source>
</evidence>
<dbReference type="GO" id="GO:0005840">
    <property type="term" value="C:ribosome"/>
    <property type="evidence" value="ECO:0007669"/>
    <property type="project" value="UniProtKB-KW"/>
</dbReference>
<evidence type="ECO:0000313" key="13">
    <source>
        <dbReference type="EMBL" id="KAK3921933.1"/>
    </source>
</evidence>
<evidence type="ECO:0000256" key="7">
    <source>
        <dbReference type="ARBA" id="ARBA00022946"/>
    </source>
</evidence>
<dbReference type="GO" id="GO:0043024">
    <property type="term" value="F:ribosomal small subunit binding"/>
    <property type="evidence" value="ECO:0007669"/>
    <property type="project" value="InterPro"/>
</dbReference>
<evidence type="ECO:0000256" key="9">
    <source>
        <dbReference type="ARBA" id="ARBA00023128"/>
    </source>
</evidence>
<dbReference type="PANTHER" id="PTHR16276:SF1">
    <property type="entry name" value="SMALL RIBOSOMAL SUBUNIT PROTEIN MS39"/>
    <property type="match status" value="1"/>
</dbReference>
<proteinExistence type="inferred from homology"/>
<dbReference type="EMBL" id="JAHWGI010001056">
    <property type="protein sequence ID" value="KAK3921933.1"/>
    <property type="molecule type" value="Genomic_DNA"/>
</dbReference>
<dbReference type="GO" id="GO:0019843">
    <property type="term" value="F:rRNA binding"/>
    <property type="evidence" value="ECO:0007669"/>
    <property type="project" value="UniProtKB-KW"/>
</dbReference>
<dbReference type="GO" id="GO:1990904">
    <property type="term" value="C:ribonucleoprotein complex"/>
    <property type="evidence" value="ECO:0007669"/>
    <property type="project" value="UniProtKB-KW"/>
</dbReference>
<keyword evidence="14" id="KW-1185">Reference proteome</keyword>